<organism evidence="1 2">
    <name type="scientific">Prauserella shujinwangii</name>
    <dbReference type="NCBI Taxonomy" id="1453103"/>
    <lineage>
        <taxon>Bacteria</taxon>
        <taxon>Bacillati</taxon>
        <taxon>Actinomycetota</taxon>
        <taxon>Actinomycetes</taxon>
        <taxon>Pseudonocardiales</taxon>
        <taxon>Pseudonocardiaceae</taxon>
        <taxon>Prauserella</taxon>
    </lineage>
</organism>
<dbReference type="Proteomes" id="UP000238362">
    <property type="component" value="Unassembled WGS sequence"/>
</dbReference>
<dbReference type="Gene3D" id="1.10.520.40">
    <property type="entry name" value="CRISPR-associated protein Cse2"/>
    <property type="match status" value="1"/>
</dbReference>
<keyword evidence="2" id="KW-1185">Reference proteome</keyword>
<name>A0A2T0LKV8_9PSEU</name>
<dbReference type="Pfam" id="PF09485">
    <property type="entry name" value="CRISPR_Cse2"/>
    <property type="match status" value="1"/>
</dbReference>
<dbReference type="OrthoDB" id="4808431at2"/>
<accession>A0A2T0LKV8</accession>
<dbReference type="RefSeq" id="WP_106182135.1">
    <property type="nucleotide sequence ID" value="NZ_PVNH01000014.1"/>
</dbReference>
<evidence type="ECO:0000313" key="1">
    <source>
        <dbReference type="EMBL" id="PRX43583.1"/>
    </source>
</evidence>
<dbReference type="CDD" id="cd09731">
    <property type="entry name" value="Cse2_I-E"/>
    <property type="match status" value="1"/>
</dbReference>
<protein>
    <submittedName>
        <fullName evidence="1">CRISPR type I-E-associated protein CasB/Cse2</fullName>
    </submittedName>
</protein>
<dbReference type="InterPro" id="IPR013382">
    <property type="entry name" value="CRISPR-assoc_prot_Cse2"/>
</dbReference>
<dbReference type="EMBL" id="PVNH01000014">
    <property type="protein sequence ID" value="PRX43583.1"/>
    <property type="molecule type" value="Genomic_DNA"/>
</dbReference>
<comment type="caution">
    <text evidence="1">The sequence shown here is derived from an EMBL/GenBank/DDBJ whole genome shotgun (WGS) entry which is preliminary data.</text>
</comment>
<gene>
    <name evidence="1" type="ORF">B0I33_11443</name>
</gene>
<reference evidence="1 2" key="1">
    <citation type="submission" date="2018-03" db="EMBL/GenBank/DDBJ databases">
        <title>Genomic Encyclopedia of Type Strains, Phase III (KMG-III): the genomes of soil and plant-associated and newly described type strains.</title>
        <authorList>
            <person name="Whitman W."/>
        </authorList>
    </citation>
    <scope>NUCLEOTIDE SEQUENCE [LARGE SCALE GENOMIC DNA]</scope>
    <source>
        <strain evidence="1 2">CGMCC 4.7125</strain>
    </source>
</reference>
<proteinExistence type="predicted"/>
<dbReference type="AlphaFoldDB" id="A0A2T0LKV8"/>
<evidence type="ECO:0000313" key="2">
    <source>
        <dbReference type="Proteomes" id="UP000238362"/>
    </source>
</evidence>
<dbReference type="InterPro" id="IPR038287">
    <property type="entry name" value="Cse2_sf"/>
</dbReference>
<dbReference type="NCBIfam" id="TIGR02548">
    <property type="entry name" value="casB_cse2"/>
    <property type="match status" value="1"/>
</dbReference>
<sequence>MTHVAELPPVHQRRQEFVKHLERLAHDLSSGTDHRIRAARRTLAQLRRSATGQLDEHEALALVFEHHAPRQEERIWLTVAGLFALNPRIDGHRLRLGAALGELERRQPRGTAQKRLRQLLAADTGALPQHLRTTLQLLANHDIRVDFYTLLDDAVTLLDPHHDEQRGRDIRWRWARDFHQRRNRKADNNASQENDE</sequence>